<dbReference type="CDD" id="cd00118">
    <property type="entry name" value="LysM"/>
    <property type="match status" value="1"/>
</dbReference>
<dbReference type="InterPro" id="IPR036779">
    <property type="entry name" value="LysM_dom_sf"/>
</dbReference>
<dbReference type="SUPFAM" id="SSF54106">
    <property type="entry name" value="LysM domain"/>
    <property type="match status" value="1"/>
</dbReference>
<dbReference type="SMART" id="SM00257">
    <property type="entry name" value="LysM"/>
    <property type="match status" value="1"/>
</dbReference>
<keyword evidence="3" id="KW-1185">Reference proteome</keyword>
<dbReference type="OrthoDB" id="9765158at2"/>
<dbReference type="PANTHER" id="PTHR34700">
    <property type="entry name" value="POTASSIUM BINDING PROTEIN KBP"/>
    <property type="match status" value="1"/>
</dbReference>
<feature type="domain" description="LysM" evidence="1">
    <location>
        <begin position="30"/>
        <end position="78"/>
    </location>
</feature>
<dbReference type="AlphaFoldDB" id="A0A4R2FCU1"/>
<sequence>MKRFTLFALLSLIGFWVYADVLTLKPGRPDTYVVKKGDTLWDISAMFLNDPWRWPKLWGANPQIANPHLIFPGDRLTLVFIDGEPRLVNKPFIHNSPEGRIKSKSDAIPLIDLALIEPYLVQNRIVDPEWLQQQPMVLGGESPSKHHVADNIIYIRGNLPEGTKLGIYQPGRQFEDDSSGESLGQEAILTATGRVTESGDISKVLLLNNFRETVAGFRAFSLEDDAFMSAYLMPHAGTVAGAKVLASEKDIREMGKFDIAYINRGSKDGVEAGQVFTVFKPGAEVVIGNDNIPVLPDEQSAYDKLLAAMDSDSAVKLPNLYRGQLMVFKVFDKTSMGLILVDKRPVRVGDLLTQPVTILKGE</sequence>
<dbReference type="InterPro" id="IPR052196">
    <property type="entry name" value="Bact_Kbp"/>
</dbReference>
<name>A0A4R2FCU1_9GAMM</name>
<reference evidence="2 3" key="1">
    <citation type="submission" date="2019-03" db="EMBL/GenBank/DDBJ databases">
        <title>Freshwater and sediment microbial communities from various areas in North America, analyzing microbe dynamics in response to fracking.</title>
        <authorList>
            <person name="Lamendella R."/>
        </authorList>
    </citation>
    <scope>NUCLEOTIDE SEQUENCE [LARGE SCALE GENOMIC DNA]</scope>
    <source>
        <strain evidence="2 3">74A</strain>
    </source>
</reference>
<dbReference type="EMBL" id="SLWF01000006">
    <property type="protein sequence ID" value="TCN86736.1"/>
    <property type="molecule type" value="Genomic_DNA"/>
</dbReference>
<comment type="caution">
    <text evidence="2">The sequence shown here is derived from an EMBL/GenBank/DDBJ whole genome shotgun (WGS) entry which is preliminary data.</text>
</comment>
<dbReference type="Gene3D" id="3.10.350.10">
    <property type="entry name" value="LysM domain"/>
    <property type="match status" value="1"/>
</dbReference>
<dbReference type="Pfam" id="PF01476">
    <property type="entry name" value="LysM"/>
    <property type="match status" value="1"/>
</dbReference>
<dbReference type="PANTHER" id="PTHR34700:SF4">
    <property type="entry name" value="PHAGE-LIKE ELEMENT PBSX PROTEIN XKDP"/>
    <property type="match status" value="1"/>
</dbReference>
<dbReference type="RefSeq" id="WP_133038329.1">
    <property type="nucleotide sequence ID" value="NZ_SLWF01000006.1"/>
</dbReference>
<dbReference type="Proteomes" id="UP000294832">
    <property type="component" value="Unassembled WGS sequence"/>
</dbReference>
<organism evidence="2 3">
    <name type="scientific">Shewanella fodinae</name>
    <dbReference type="NCBI Taxonomy" id="552357"/>
    <lineage>
        <taxon>Bacteria</taxon>
        <taxon>Pseudomonadati</taxon>
        <taxon>Pseudomonadota</taxon>
        <taxon>Gammaproteobacteria</taxon>
        <taxon>Alteromonadales</taxon>
        <taxon>Shewanellaceae</taxon>
        <taxon>Shewanella</taxon>
    </lineage>
</organism>
<evidence type="ECO:0000313" key="3">
    <source>
        <dbReference type="Proteomes" id="UP000294832"/>
    </source>
</evidence>
<proteinExistence type="predicted"/>
<gene>
    <name evidence="2" type="ORF">EDC91_10611</name>
</gene>
<accession>A0A4R2FCU1</accession>
<protein>
    <submittedName>
        <fullName evidence="2">LysM domain-containing protein</fullName>
    </submittedName>
</protein>
<evidence type="ECO:0000259" key="1">
    <source>
        <dbReference type="PROSITE" id="PS51782"/>
    </source>
</evidence>
<evidence type="ECO:0000313" key="2">
    <source>
        <dbReference type="EMBL" id="TCN86736.1"/>
    </source>
</evidence>
<dbReference type="InterPro" id="IPR018392">
    <property type="entry name" value="LysM"/>
</dbReference>
<dbReference type="PROSITE" id="PS51782">
    <property type="entry name" value="LYSM"/>
    <property type="match status" value="1"/>
</dbReference>